<evidence type="ECO:0000313" key="2">
    <source>
        <dbReference type="EMBL" id="HIZ48775.1"/>
    </source>
</evidence>
<dbReference type="Proteomes" id="UP000824031">
    <property type="component" value="Unassembled WGS sequence"/>
</dbReference>
<dbReference type="PROSITE" id="PS51257">
    <property type="entry name" value="PROKAR_LIPOPROTEIN"/>
    <property type="match status" value="1"/>
</dbReference>
<organism evidence="2 3">
    <name type="scientific">Candidatus Gemmiger excrementavium</name>
    <dbReference type="NCBI Taxonomy" id="2838608"/>
    <lineage>
        <taxon>Bacteria</taxon>
        <taxon>Bacillati</taxon>
        <taxon>Bacillota</taxon>
        <taxon>Clostridia</taxon>
        <taxon>Eubacteriales</taxon>
        <taxon>Gemmiger</taxon>
    </lineage>
</organism>
<evidence type="ECO:0000256" key="1">
    <source>
        <dbReference type="SAM" id="SignalP"/>
    </source>
</evidence>
<accession>A0A9D2F4I1</accession>
<reference evidence="2" key="1">
    <citation type="journal article" date="2021" name="PeerJ">
        <title>Extensive microbial diversity within the chicken gut microbiome revealed by metagenomics and culture.</title>
        <authorList>
            <person name="Gilroy R."/>
            <person name="Ravi A."/>
            <person name="Getino M."/>
            <person name="Pursley I."/>
            <person name="Horton D.L."/>
            <person name="Alikhan N.F."/>
            <person name="Baker D."/>
            <person name="Gharbi K."/>
            <person name="Hall N."/>
            <person name="Watson M."/>
            <person name="Adriaenssens E.M."/>
            <person name="Foster-Nyarko E."/>
            <person name="Jarju S."/>
            <person name="Secka A."/>
            <person name="Antonio M."/>
            <person name="Oren A."/>
            <person name="Chaudhuri R.R."/>
            <person name="La Ragione R."/>
            <person name="Hildebrand F."/>
            <person name="Pallen M.J."/>
        </authorList>
    </citation>
    <scope>NUCLEOTIDE SEQUENCE</scope>
    <source>
        <strain evidence="2">3436</strain>
    </source>
</reference>
<sequence length="331" mass="36450">MMKKRLAALLAAAVLLCGCMPHRRIQTLPAMPYVEEQPDPTPLPTPEPDPVSEDALYGSVRLLNEPTVLVSVYLNDAATGSIWTADAREEARQQVAMAVDWITAEAGRYGVTAELYYDDGGTDSPLCHTYSVRSRLQGGAPSMESDDFLNEMDAVCATLDTDDLRARYGTDRVGFLIFLPVSGTSFTMAHYADDGEDFFYEYSCLYRFDAYADTAEPESPATYAHEILHLFGAPDYYAESGDFFVDEELTAYMENNHPDEIMLSTYTAEGENLYTAIEKELGTLTAYCVGLTDTCPELQLFPQLAAVEPGIFRYEAAPGPQDWIGDGSVAV</sequence>
<name>A0A9D2F4I1_9FIRM</name>
<reference evidence="2" key="2">
    <citation type="submission" date="2021-04" db="EMBL/GenBank/DDBJ databases">
        <authorList>
            <person name="Gilroy R."/>
        </authorList>
    </citation>
    <scope>NUCLEOTIDE SEQUENCE</scope>
    <source>
        <strain evidence="2">3436</strain>
    </source>
</reference>
<feature type="signal peptide" evidence="1">
    <location>
        <begin position="1"/>
        <end position="23"/>
    </location>
</feature>
<keyword evidence="1" id="KW-0732">Signal</keyword>
<protein>
    <submittedName>
        <fullName evidence="2">Uncharacterized protein</fullName>
    </submittedName>
</protein>
<dbReference type="EMBL" id="DXBO01000126">
    <property type="protein sequence ID" value="HIZ48775.1"/>
    <property type="molecule type" value="Genomic_DNA"/>
</dbReference>
<gene>
    <name evidence="2" type="ORF">H9810_08660</name>
</gene>
<proteinExistence type="predicted"/>
<feature type="chain" id="PRO_5039150990" evidence="1">
    <location>
        <begin position="24"/>
        <end position="331"/>
    </location>
</feature>
<comment type="caution">
    <text evidence="2">The sequence shown here is derived from an EMBL/GenBank/DDBJ whole genome shotgun (WGS) entry which is preliminary data.</text>
</comment>
<evidence type="ECO:0000313" key="3">
    <source>
        <dbReference type="Proteomes" id="UP000824031"/>
    </source>
</evidence>
<dbReference type="AlphaFoldDB" id="A0A9D2F4I1"/>